<organism evidence="4 5">
    <name type="scientific">Hypericibacter adhaerens</name>
    <dbReference type="NCBI Taxonomy" id="2602016"/>
    <lineage>
        <taxon>Bacteria</taxon>
        <taxon>Pseudomonadati</taxon>
        <taxon>Pseudomonadota</taxon>
        <taxon>Alphaproteobacteria</taxon>
        <taxon>Rhodospirillales</taxon>
        <taxon>Dongiaceae</taxon>
        <taxon>Hypericibacter</taxon>
    </lineage>
</organism>
<dbReference type="KEGG" id="hadh:FRZ61_08680"/>
<evidence type="ECO:0000313" key="4">
    <source>
        <dbReference type="EMBL" id="QEX20948.1"/>
    </source>
</evidence>
<protein>
    <recommendedName>
        <fullName evidence="2">arginine deiminase</fullName>
        <ecNumber evidence="2">3.5.3.6</ecNumber>
    </recommendedName>
</protein>
<dbReference type="RefSeq" id="WP_151115144.1">
    <property type="nucleotide sequence ID" value="NZ_CP042582.1"/>
</dbReference>
<gene>
    <name evidence="4" type="ORF">FRZ61_08680</name>
</gene>
<dbReference type="EC" id="3.5.3.6" evidence="2"/>
<dbReference type="GO" id="GO:0016990">
    <property type="term" value="F:arginine deiminase activity"/>
    <property type="evidence" value="ECO:0007669"/>
    <property type="project" value="UniProtKB-EC"/>
</dbReference>
<dbReference type="PANTHER" id="PTHR47271">
    <property type="entry name" value="ARGININE DEIMINASE"/>
    <property type="match status" value="1"/>
</dbReference>
<evidence type="ECO:0000256" key="3">
    <source>
        <dbReference type="ARBA" id="ARBA00049429"/>
    </source>
</evidence>
<comment type="pathway">
    <text evidence="1">Amino-acid degradation; L-arginine degradation via ADI pathway; carbamoyl phosphate from L-arginine: step 1/2.</text>
</comment>
<sequence>MVIGYQSEVGRLRKLVVKHARDAFVSDAKIDAEWKPLNYFGRPDLAAAVAEYDRFVEALQALDPDVEIAFLPKGPGLTMDALYPRDAAIACNKGMILCNMGKPARRAEPAAERALFQEHGVPVYGAITGEGHVEGGDVAWIDEKTLAVGRGYRTNDEGIRQLRALIEPCGAELVVVPSPHYHGPSDVFHLMSVLSPIDHDLALVYSPLMVVPFRELLLERGIRLVEVPDEEFESMGCNVLAVAPSKCLMLDGNPETRRRLEKAGAEVRVYDGTEISRKGAGGPTCMTRPILRELQTAPAVLTLPAAA</sequence>
<proteinExistence type="predicted"/>
<dbReference type="AlphaFoldDB" id="A0A5J6MTI8"/>
<evidence type="ECO:0000256" key="2">
    <source>
        <dbReference type="ARBA" id="ARBA00012171"/>
    </source>
</evidence>
<name>A0A5J6MTI8_9PROT</name>
<accession>A0A5J6MTI8</accession>
<dbReference type="OrthoDB" id="9807502at2"/>
<evidence type="ECO:0000256" key="1">
    <source>
        <dbReference type="ARBA" id="ARBA00005213"/>
    </source>
</evidence>
<keyword evidence="5" id="KW-1185">Reference proteome</keyword>
<dbReference type="GO" id="GO:0016740">
    <property type="term" value="F:transferase activity"/>
    <property type="evidence" value="ECO:0007669"/>
    <property type="project" value="UniProtKB-KW"/>
</dbReference>
<dbReference type="Proteomes" id="UP000325797">
    <property type="component" value="Chromosome"/>
</dbReference>
<dbReference type="Gene3D" id="3.75.10.10">
    <property type="entry name" value="L-arginine/glycine Amidinotransferase, Chain A"/>
    <property type="match status" value="1"/>
</dbReference>
<dbReference type="EMBL" id="CP042582">
    <property type="protein sequence ID" value="QEX20948.1"/>
    <property type="molecule type" value="Genomic_DNA"/>
</dbReference>
<dbReference type="SUPFAM" id="SSF55909">
    <property type="entry name" value="Pentein"/>
    <property type="match status" value="1"/>
</dbReference>
<comment type="catalytic activity">
    <reaction evidence="3">
        <text>L-arginine + H2O = L-citrulline + NH4(+)</text>
        <dbReference type="Rhea" id="RHEA:19597"/>
        <dbReference type="ChEBI" id="CHEBI:15377"/>
        <dbReference type="ChEBI" id="CHEBI:28938"/>
        <dbReference type="ChEBI" id="CHEBI:32682"/>
        <dbReference type="ChEBI" id="CHEBI:57743"/>
        <dbReference type="EC" id="3.5.3.6"/>
    </reaction>
</comment>
<dbReference type="PANTHER" id="PTHR47271:SF2">
    <property type="entry name" value="ARGININE DEIMINASE"/>
    <property type="match status" value="1"/>
</dbReference>
<dbReference type="GO" id="GO:0019546">
    <property type="term" value="P:L-arginine deiminase pathway"/>
    <property type="evidence" value="ECO:0007669"/>
    <property type="project" value="TreeGrafter"/>
</dbReference>
<evidence type="ECO:0000313" key="5">
    <source>
        <dbReference type="Proteomes" id="UP000325797"/>
    </source>
</evidence>
<reference evidence="4 5" key="1">
    <citation type="submission" date="2019-08" db="EMBL/GenBank/DDBJ databases">
        <title>Hyperibacter terrae gen. nov., sp. nov. and Hyperibacter viscosus sp. nov., two new members in the family Rhodospirillaceae isolated from the rhizosphere of Hypericum perforatum.</title>
        <authorList>
            <person name="Noviana Z."/>
        </authorList>
    </citation>
    <scope>NUCLEOTIDE SEQUENCE [LARGE SCALE GENOMIC DNA]</scope>
    <source>
        <strain evidence="4 5">R5959</strain>
    </source>
</reference>
<keyword evidence="4" id="KW-0808">Transferase</keyword>
<dbReference type="Pfam" id="PF19420">
    <property type="entry name" value="DDAH_eukar"/>
    <property type="match status" value="1"/>
</dbReference>